<keyword evidence="3" id="KW-1185">Reference proteome</keyword>
<dbReference type="RefSeq" id="WP_378063070.1">
    <property type="nucleotide sequence ID" value="NZ_JBHSXS010000002.1"/>
</dbReference>
<sequence>MAGWSAKGQTYWWLAALAVSVLPTGWRELYDLFTDDRNGLYESGHFLAGFECVGSLEWQIELWRLPGYRLLIDRPYLVVGTAFAVWWFTRRRAAGWAGALVLGTVTLADPALLGYDVLRWGPQCARFWRPLSGDSVLWQVIAVMPAVLMVAAVYRPGLRALRVAVCVVVLGSVFTVGADQGHRGQLVKSEKDCRSRVPGEPFPDVSRLSWRERKKAFICAAQQWGGVMAQRRIRPEADLLRDGWDTCRGKIVSVVVQGVEYLCPQVMAERKAAAARRQAEMDAIYERQRVRDEAHCKRGAPRDDAAVRRATRVMSTDESGTYYVGDGAIEDDASFKAALDEGLVAAAGNSVALLPGSDGTQFCLTVMAYRKAPPVSLKGWDRVTEVGFDSPRGKARVGALAEGDETGLPVLTVAGKGPYRLRVHVRGRDESPLQVEGPPVERHLLIVFPGKSKRPKTYKNREH</sequence>
<proteinExistence type="predicted"/>
<protein>
    <submittedName>
        <fullName evidence="2">Uncharacterized protein</fullName>
    </submittedName>
</protein>
<evidence type="ECO:0000313" key="2">
    <source>
        <dbReference type="EMBL" id="MFC6879196.1"/>
    </source>
</evidence>
<keyword evidence="1" id="KW-0472">Membrane</keyword>
<keyword evidence="1" id="KW-1133">Transmembrane helix</keyword>
<reference evidence="3" key="1">
    <citation type="journal article" date="2019" name="Int. J. Syst. Evol. Microbiol.">
        <title>The Global Catalogue of Microorganisms (GCM) 10K type strain sequencing project: providing services to taxonomists for standard genome sequencing and annotation.</title>
        <authorList>
            <consortium name="The Broad Institute Genomics Platform"/>
            <consortium name="The Broad Institute Genome Sequencing Center for Infectious Disease"/>
            <person name="Wu L."/>
            <person name="Ma J."/>
        </authorList>
    </citation>
    <scope>NUCLEOTIDE SEQUENCE [LARGE SCALE GENOMIC DNA]</scope>
    <source>
        <strain evidence="3">JCM 3369</strain>
    </source>
</reference>
<dbReference type="Proteomes" id="UP001596380">
    <property type="component" value="Unassembled WGS sequence"/>
</dbReference>
<feature type="transmembrane region" description="Helical" evidence="1">
    <location>
        <begin position="94"/>
        <end position="115"/>
    </location>
</feature>
<accession>A0ABW2CBS9</accession>
<evidence type="ECO:0000256" key="1">
    <source>
        <dbReference type="SAM" id="Phobius"/>
    </source>
</evidence>
<dbReference type="EMBL" id="JBHSXS010000002">
    <property type="protein sequence ID" value="MFC6879196.1"/>
    <property type="molecule type" value="Genomic_DNA"/>
</dbReference>
<name>A0ABW2CBS9_9ACTN</name>
<feature type="transmembrane region" description="Helical" evidence="1">
    <location>
        <begin position="136"/>
        <end position="154"/>
    </location>
</feature>
<evidence type="ECO:0000313" key="3">
    <source>
        <dbReference type="Proteomes" id="UP001596380"/>
    </source>
</evidence>
<keyword evidence="1" id="KW-0812">Transmembrane</keyword>
<organism evidence="2 3">
    <name type="scientific">Actinomadura yumaensis</name>
    <dbReference type="NCBI Taxonomy" id="111807"/>
    <lineage>
        <taxon>Bacteria</taxon>
        <taxon>Bacillati</taxon>
        <taxon>Actinomycetota</taxon>
        <taxon>Actinomycetes</taxon>
        <taxon>Streptosporangiales</taxon>
        <taxon>Thermomonosporaceae</taxon>
        <taxon>Actinomadura</taxon>
    </lineage>
</organism>
<feature type="transmembrane region" description="Helical" evidence="1">
    <location>
        <begin position="160"/>
        <end position="178"/>
    </location>
</feature>
<gene>
    <name evidence="2" type="ORF">ACFQKB_05380</name>
</gene>
<comment type="caution">
    <text evidence="2">The sequence shown here is derived from an EMBL/GenBank/DDBJ whole genome shotgun (WGS) entry which is preliminary data.</text>
</comment>